<dbReference type="Pfam" id="PF05876">
    <property type="entry name" value="GpA_ATPase"/>
    <property type="match status" value="1"/>
</dbReference>
<feature type="domain" description="Terminase large subunit GpA endonuclease" evidence="2">
    <location>
        <begin position="303"/>
        <end position="583"/>
    </location>
</feature>
<dbReference type="PANTHER" id="PTHR34413">
    <property type="entry name" value="PROPHAGE TAIL FIBER ASSEMBLY PROTEIN HOMOLOG TFAE-RELATED-RELATED"/>
    <property type="match status" value="1"/>
</dbReference>
<evidence type="ECO:0000313" key="4">
    <source>
        <dbReference type="Proteomes" id="UP000243374"/>
    </source>
</evidence>
<dbReference type="InterPro" id="IPR008866">
    <property type="entry name" value="Phage_lambda_GpA-like"/>
</dbReference>
<dbReference type="EMBL" id="FOSF01000001">
    <property type="protein sequence ID" value="SFJ74513.1"/>
    <property type="molecule type" value="Genomic_DNA"/>
</dbReference>
<dbReference type="Pfam" id="PF20454">
    <property type="entry name" value="GpA_nuclease"/>
    <property type="match status" value="1"/>
</dbReference>
<dbReference type="RefSeq" id="WP_074837988.1">
    <property type="nucleotide sequence ID" value="NZ_CP047056.1"/>
</dbReference>
<dbReference type="GO" id="GO:0004519">
    <property type="term" value="F:endonuclease activity"/>
    <property type="evidence" value="ECO:0007669"/>
    <property type="project" value="InterPro"/>
</dbReference>
<dbReference type="Gene3D" id="3.40.50.300">
    <property type="entry name" value="P-loop containing nucleotide triphosphate hydrolases"/>
    <property type="match status" value="1"/>
</dbReference>
<feature type="domain" description="Phage terminase large subunit GpA ATPase" evidence="1">
    <location>
        <begin position="35"/>
        <end position="293"/>
    </location>
</feature>
<dbReference type="GO" id="GO:0005524">
    <property type="term" value="F:ATP binding"/>
    <property type="evidence" value="ECO:0007669"/>
    <property type="project" value="InterPro"/>
</dbReference>
<evidence type="ECO:0000259" key="1">
    <source>
        <dbReference type="Pfam" id="PF05876"/>
    </source>
</evidence>
<proteinExistence type="inferred from homology"/>
<accession>A0A662Z7S0</accession>
<dbReference type="PANTHER" id="PTHR34413:SF2">
    <property type="entry name" value="PROPHAGE TAIL FIBER ASSEMBLY PROTEIN HOMOLOG TFAE-RELATED"/>
    <property type="match status" value="1"/>
</dbReference>
<dbReference type="AlphaFoldDB" id="A0A662Z7S0"/>
<dbReference type="InterPro" id="IPR027417">
    <property type="entry name" value="P-loop_NTPase"/>
</dbReference>
<name>A0A662Z7S0_9GAMM</name>
<evidence type="ECO:0000313" key="3">
    <source>
        <dbReference type="EMBL" id="SFJ74513.1"/>
    </source>
</evidence>
<organism evidence="3 4">
    <name type="scientific">Succinivibrio dextrinosolvens</name>
    <dbReference type="NCBI Taxonomy" id="83771"/>
    <lineage>
        <taxon>Bacteria</taxon>
        <taxon>Pseudomonadati</taxon>
        <taxon>Pseudomonadota</taxon>
        <taxon>Gammaproteobacteria</taxon>
        <taxon>Aeromonadales</taxon>
        <taxon>Succinivibrionaceae</taxon>
        <taxon>Succinivibrio</taxon>
    </lineage>
</organism>
<evidence type="ECO:0000259" key="2">
    <source>
        <dbReference type="Pfam" id="PF20454"/>
    </source>
</evidence>
<sequence length="615" mass="70154">MNLFFSGLRKTLKARPRLTGSEWADQYRFIAPGTSPEPGQWRTNRVPYMKEPLDMATSHSVEKVVIMAASQVAKSELLMNVMGYYMDQEPSSIMMVQPTVENAEAFSKERIDPTIQATPALKIKMSAPASEEKGRSRKSGSTIRMKNFTGGYLAMVGSNSPSGLASRPIRVLLCDEIDRFGSTQEGDPLKLAVQRTTNFSNKKIVFVSTPTTEQRADGPTIYEEFMKSDQRGFFVTCHHCGKQFEMVWDTVHWTNDEQGYLVEDSIRMECPHCHEKVRGNGKPDPYLLESGVWIPKNPESRIKGYHLTSLCSPWVELRDLVSEWVEASHKKDKKGLQEFINLKLGEPWHEDEADLNLWEKLAQRREYYPEEGLPKEIVVLTCGVDVQSNRLEASIWGWADSFESFVICHRIMYGDPKQNEVWSQLDVLLMENFHTQDGRDLRVMCTLVDSGDGQMTDTVYQYTKAREKARVFSSKGSSVANKPIIGTPTQNNRYRANLFVLGVDAGKRLLTDRLKVIDIGPAYVHFPMSRDSGINEEYFKQLTAEVFERKFEKGRMTERWKKLRERNEALDCAVYATAAIELIRPVFLQMCAQKESVKTVQGTPVRQRKFSKGVI</sequence>
<dbReference type="HAMAP" id="MF_04144">
    <property type="entry name" value="TERL_LAMBDA"/>
    <property type="match status" value="1"/>
</dbReference>
<dbReference type="GO" id="GO:0016887">
    <property type="term" value="F:ATP hydrolysis activity"/>
    <property type="evidence" value="ECO:0007669"/>
    <property type="project" value="InterPro"/>
</dbReference>
<gene>
    <name evidence="3" type="ORF">SAMN04487865_1001128</name>
</gene>
<keyword evidence="4" id="KW-1185">Reference proteome</keyword>
<protein>
    <submittedName>
        <fullName evidence="3">Phage terminase, large subunit GpA</fullName>
    </submittedName>
</protein>
<reference evidence="3 4" key="1">
    <citation type="submission" date="2016-10" db="EMBL/GenBank/DDBJ databases">
        <authorList>
            <person name="Varghese N."/>
            <person name="Submissions S."/>
        </authorList>
    </citation>
    <scope>NUCLEOTIDE SEQUENCE [LARGE SCALE GENOMIC DNA]</scope>
    <source>
        <strain evidence="3 4">22B</strain>
    </source>
</reference>
<dbReference type="InterPro" id="IPR046454">
    <property type="entry name" value="GpA_endonuclease"/>
</dbReference>
<dbReference type="InterPro" id="IPR046453">
    <property type="entry name" value="GpA_ATPase"/>
</dbReference>
<dbReference type="OrthoDB" id="5181253at2"/>
<dbReference type="InterPro" id="IPR051220">
    <property type="entry name" value="TFA_Chaperone"/>
</dbReference>
<dbReference type="Proteomes" id="UP000243374">
    <property type="component" value="Unassembled WGS sequence"/>
</dbReference>